<keyword evidence="1" id="KW-0812">Transmembrane</keyword>
<dbReference type="EMBL" id="CP002869">
    <property type="protein sequence ID" value="AEI45862.1"/>
    <property type="molecule type" value="Genomic_DNA"/>
</dbReference>
<organism evidence="2 3">
    <name type="scientific">Paenibacillus mucilaginosus (strain KNP414)</name>
    <dbReference type="NCBI Taxonomy" id="1036673"/>
    <lineage>
        <taxon>Bacteria</taxon>
        <taxon>Bacillati</taxon>
        <taxon>Bacillota</taxon>
        <taxon>Bacilli</taxon>
        <taxon>Bacillales</taxon>
        <taxon>Paenibacillaceae</taxon>
        <taxon>Paenibacillus</taxon>
    </lineage>
</organism>
<dbReference type="KEGG" id="pms:KNP414_07355"/>
<gene>
    <name evidence="2" type="ordered locus">KNP414_07355</name>
</gene>
<keyword evidence="1" id="KW-1133">Transmembrane helix</keyword>
<evidence type="ECO:0000313" key="2">
    <source>
        <dbReference type="EMBL" id="AEI45862.1"/>
    </source>
</evidence>
<dbReference type="PATRIC" id="fig|1036673.3.peg.6864"/>
<protein>
    <submittedName>
        <fullName evidence="2">Uncharacterized protein</fullName>
    </submittedName>
</protein>
<evidence type="ECO:0000256" key="1">
    <source>
        <dbReference type="SAM" id="Phobius"/>
    </source>
</evidence>
<feature type="transmembrane region" description="Helical" evidence="1">
    <location>
        <begin position="6"/>
        <end position="25"/>
    </location>
</feature>
<dbReference type="RefSeq" id="WP_013921003.1">
    <property type="nucleotide sequence ID" value="NC_015690.1"/>
</dbReference>
<evidence type="ECO:0000313" key="3">
    <source>
        <dbReference type="Proteomes" id="UP000006620"/>
    </source>
</evidence>
<feature type="transmembrane region" description="Helical" evidence="1">
    <location>
        <begin position="32"/>
        <end position="53"/>
    </location>
</feature>
<name>F8FPP5_PAEMK</name>
<proteinExistence type="predicted"/>
<reference evidence="2 3" key="2">
    <citation type="journal article" date="2013" name="Genome Announc.">
        <title>Genome Sequence of Growth-Improving Paenibacillus mucilaginosus Strain KNP414.</title>
        <authorList>
            <person name="Lu J.J."/>
            <person name="Wang J.F."/>
            <person name="Hu X.F."/>
        </authorList>
    </citation>
    <scope>NUCLEOTIDE SEQUENCE [LARGE SCALE GENOMIC DNA]</scope>
    <source>
        <strain evidence="2 3">KNP414</strain>
    </source>
</reference>
<dbReference type="Proteomes" id="UP000006620">
    <property type="component" value="Chromosome"/>
</dbReference>
<dbReference type="AlphaFoldDB" id="F8FPP5"/>
<reference evidence="3" key="1">
    <citation type="submission" date="2011-06" db="EMBL/GenBank/DDBJ databases">
        <title>Complete genome sequence of Paenibacillus mucilaginosus KNP414.</title>
        <authorList>
            <person name="Wang J."/>
            <person name="Hu S."/>
            <person name="Hu X."/>
            <person name="Zhang B."/>
            <person name="Dong D."/>
            <person name="Zhang S."/>
            <person name="Zhao K."/>
            <person name="Wu D."/>
        </authorList>
    </citation>
    <scope>NUCLEOTIDE SEQUENCE [LARGE SCALE GENOMIC DNA]</scope>
    <source>
        <strain evidence="3">KNP414</strain>
    </source>
</reference>
<keyword evidence="1" id="KW-0472">Membrane</keyword>
<dbReference type="HOGENOM" id="CLU_2555075_0_0_9"/>
<sequence length="82" mass="9509">MNLQFLVWFGVLVLLHLTLNMKYWVRQTKAMLWMFALLYAAAIGLYLGLLLGIKPPMPTQFFIKTVSPTVFSIIHPQQEAKR</sequence>
<accession>F8FPP5</accession>